<keyword evidence="1" id="KW-0012">Acyltransferase</keyword>
<comment type="caution">
    <text evidence="1">The sequence shown here is derived from an EMBL/GenBank/DDBJ whole genome shotgun (WGS) entry which is preliminary data.</text>
</comment>
<dbReference type="InterPro" id="IPR016181">
    <property type="entry name" value="Acyl_CoA_acyltransferase"/>
</dbReference>
<evidence type="ECO:0000313" key="1">
    <source>
        <dbReference type="EMBL" id="MFM2486578.1"/>
    </source>
</evidence>
<dbReference type="GO" id="GO:0016746">
    <property type="term" value="F:acyltransferase activity"/>
    <property type="evidence" value="ECO:0007669"/>
    <property type="project" value="UniProtKB-KW"/>
</dbReference>
<dbReference type="Proteomes" id="UP001629953">
    <property type="component" value="Unassembled WGS sequence"/>
</dbReference>
<dbReference type="PANTHER" id="PTHR47017">
    <property type="entry name" value="ACYL-COA"/>
    <property type="match status" value="1"/>
</dbReference>
<dbReference type="EC" id="2.3.1.-" evidence="1"/>
<accession>A0ABW9GBN7</accession>
<dbReference type="Gene3D" id="3.40.630.30">
    <property type="match status" value="1"/>
</dbReference>
<keyword evidence="2" id="KW-1185">Reference proteome</keyword>
<name>A0ABW9GBN7_9GAMM</name>
<proteinExistence type="predicted"/>
<dbReference type="PANTHER" id="PTHR47017:SF1">
    <property type="entry name" value="ACYL-COA"/>
    <property type="match status" value="1"/>
</dbReference>
<organism evidence="1 2">
    <name type="scientific">Celerinatantimonas yamalensis</name>
    <dbReference type="NCBI Taxonomy" id="559956"/>
    <lineage>
        <taxon>Bacteria</taxon>
        <taxon>Pseudomonadati</taxon>
        <taxon>Pseudomonadota</taxon>
        <taxon>Gammaproteobacteria</taxon>
        <taxon>Celerinatantimonadaceae</taxon>
        <taxon>Celerinatantimonas</taxon>
    </lineage>
</organism>
<dbReference type="InterPro" id="IPR007434">
    <property type="entry name" value="FemAB-like"/>
</dbReference>
<evidence type="ECO:0000313" key="2">
    <source>
        <dbReference type="Proteomes" id="UP001629953"/>
    </source>
</evidence>
<protein>
    <submittedName>
        <fullName evidence="1">GNAT family N-acetyltransferase</fullName>
        <ecNumber evidence="1">2.3.1.-</ecNumber>
    </submittedName>
</protein>
<dbReference type="SUPFAM" id="SSF55729">
    <property type="entry name" value="Acyl-CoA N-acyltransferases (Nat)"/>
    <property type="match status" value="1"/>
</dbReference>
<reference evidence="1 2" key="1">
    <citation type="journal article" date="2013" name="Int. J. Syst. Evol. Microbiol.">
        <title>Celerinatantimonas yamalensis sp. nov., a cold-adapted diazotrophic bacterium from a cold permafrost brine.</title>
        <authorList>
            <person name="Shcherbakova V."/>
            <person name="Chuvilskaya N."/>
            <person name="Rivkina E."/>
            <person name="Demidov N."/>
            <person name="Uchaeva V."/>
            <person name="Suetin S."/>
            <person name="Suzina N."/>
            <person name="Gilichinsky D."/>
        </authorList>
    </citation>
    <scope>NUCLEOTIDE SEQUENCE [LARGE SCALE GENOMIC DNA]</scope>
    <source>
        <strain evidence="1 2">C7</strain>
    </source>
</reference>
<dbReference type="Pfam" id="PF04339">
    <property type="entry name" value="FemAB_like"/>
    <property type="match status" value="1"/>
</dbReference>
<keyword evidence="1" id="KW-0808">Transferase</keyword>
<dbReference type="EMBL" id="JBEQCT010000009">
    <property type="protein sequence ID" value="MFM2486578.1"/>
    <property type="molecule type" value="Genomic_DNA"/>
</dbReference>
<sequence>MQSVHSQWITQLSTCPQVSWQLLQGSEQPFTCYSYLNILEQTHCVGQGTGWKPMHWLLWQGSQLLAAVPGYLKLHSFGEYVFDWNWAESYQQMGLDYYPKWISAIPFTPVTGARLLLAAGVDEQIVWPYLQTALSELGEQFKLSGSHWLFTPSEQRTPQPWLRRQHLQYHWHNRNYMQFSDFLSQLTSRKRKMINKERRAVAEYGISIRCVEGRDLTESMWQCLLACYQQTYLEHSGHEGYLNAQWFTQLRQQMSKYIMVSFAEHQGQLIAASLFFVGRDTLYGRYWGSLAYAKLLHFELCYYQGIDYCITHQLAHFHAGAQGEHKLLRGFEPTYCDSFHYLSDRRFAGALASLLEQEQRQVHEQYQHALSVLPYHR</sequence>
<dbReference type="RefSeq" id="WP_408624881.1">
    <property type="nucleotide sequence ID" value="NZ_JBEQCT010000009.1"/>
</dbReference>
<gene>
    <name evidence="1" type="ORF">ABUE30_16220</name>
</gene>